<feature type="domain" description="MoxR-vWA-beta-propeller ternary system" evidence="1">
    <location>
        <begin position="34"/>
        <end position="197"/>
    </location>
</feature>
<evidence type="ECO:0000259" key="1">
    <source>
        <dbReference type="Pfam" id="PF19915"/>
    </source>
</evidence>
<feature type="domain" description="MoxR-vWA-beta-propeller ternary system" evidence="2">
    <location>
        <begin position="710"/>
        <end position="790"/>
    </location>
</feature>
<evidence type="ECO:0000259" key="2">
    <source>
        <dbReference type="Pfam" id="PF19917"/>
    </source>
</evidence>
<dbReference type="Pfam" id="PF19917">
    <property type="entry name" value="bpX1"/>
    <property type="match status" value="1"/>
</dbReference>
<reference evidence="3 4" key="1">
    <citation type="submission" date="2019-01" db="EMBL/GenBank/DDBJ databases">
        <authorList>
            <person name="Chen W.-M."/>
        </authorList>
    </citation>
    <scope>NUCLEOTIDE SEQUENCE [LARGE SCALE GENOMIC DNA]</scope>
    <source>
        <strain evidence="3 4">YBJ-36</strain>
    </source>
</reference>
<protein>
    <submittedName>
        <fullName evidence="3">Uncharacterized protein</fullName>
    </submittedName>
</protein>
<dbReference type="Pfam" id="PF19915">
    <property type="entry name" value="bpX0"/>
    <property type="match status" value="1"/>
</dbReference>
<name>A0A3S2Y3U6_9SPHI</name>
<proteinExistence type="predicted"/>
<gene>
    <name evidence="3" type="ORF">EOD41_02875</name>
</gene>
<evidence type="ECO:0000313" key="3">
    <source>
        <dbReference type="EMBL" id="RVU02898.1"/>
    </source>
</evidence>
<dbReference type="EMBL" id="SACK01000001">
    <property type="protein sequence ID" value="RVU02898.1"/>
    <property type="molecule type" value="Genomic_DNA"/>
</dbReference>
<keyword evidence="4" id="KW-1185">Reference proteome</keyword>
<dbReference type="OrthoDB" id="780958at2"/>
<organism evidence="3 4">
    <name type="scientific">Mucilaginibacter limnophilus</name>
    <dbReference type="NCBI Taxonomy" id="1932778"/>
    <lineage>
        <taxon>Bacteria</taxon>
        <taxon>Pseudomonadati</taxon>
        <taxon>Bacteroidota</taxon>
        <taxon>Sphingobacteriia</taxon>
        <taxon>Sphingobacteriales</taxon>
        <taxon>Sphingobacteriaceae</taxon>
        <taxon>Mucilaginibacter</taxon>
    </lineage>
</organism>
<dbReference type="Proteomes" id="UP000282759">
    <property type="component" value="Unassembled WGS sequence"/>
</dbReference>
<comment type="caution">
    <text evidence="3">The sequence shown here is derived from an EMBL/GenBank/DDBJ whole genome shotgun (WGS) entry which is preliminary data.</text>
</comment>
<dbReference type="InterPro" id="IPR045553">
    <property type="entry name" value="bpX1"/>
</dbReference>
<accession>A0A3S2Y3U6</accession>
<evidence type="ECO:0000313" key="4">
    <source>
        <dbReference type="Proteomes" id="UP000282759"/>
    </source>
</evidence>
<dbReference type="InterPro" id="IPR045554">
    <property type="entry name" value="bpX0"/>
</dbReference>
<dbReference type="RefSeq" id="WP_127703264.1">
    <property type="nucleotide sequence ID" value="NZ_SACK01000001.1"/>
</dbReference>
<dbReference type="AlphaFoldDB" id="A0A3S2Y3U6"/>
<sequence>MAEQSRHTIDYFQAPKDYFWRWADDGTVLEFANGRTICYREDLTFILGSLTIPANVQLGTIILVLCACKDNPIALFDLESVLRSLAYRSSLLPDEHEAAKPLISEVLRFLGTINELPADLRSGLKRVALLQAVLETESGLDGQQLRRTVNEFKSGALDEVIFAEQPHPWAYGILKADLVHLAAALRRFPDAAVLELKLRTGITQVPDPAPIELPAAVPEELIEQLAGDLQTAGLARLAKKIIAALNIPMHLSGSSDQSLGGVSDISNRGHYDKLLLSELAQDDLLLTARLANNEALFLQREKMPADQHQQWHLMIDHTIKMWGMPRLFALSAALAFHQSRKQQQMDAWALGGQTATPVDLGSKAGIIDALEKLEPQLHAGAGLKKLLSERAATADKYLLITGDYARLDAAFMRFFGQVKEQIDYLIELNRSGHIALYETRGKKFKLVNRALIDLEETVFSRVSTQRNKYHTAGLPAMLGASDYPLLFPASKIRIQHHNSFKWGTDQVLVITQDRRLLYWRDKAYGAAELIENTGSGDGHHFGQAGGYVYLLIRNYTAAEVRIHQLHLDRQEVLTHALHDLQANYVCFADGVFHLVTGSGSVTAIDPQTGKQQATPFSQAEIKNQVVTPHLQVLSQIKKIINNGYSVINSAKSIDVRTNGKLFIDQRELHLDLHGRHLSWKEHTSRAGEWIKPARHEQMEVAHLPNLKFIKFIWADGSEAVLDSRGLLHLKSADTQVPECTIILVLEKTAACWSADGKLTGNPYFIGASQAAVMLAADFYDRYIAPFIQRLR</sequence>